<feature type="transmembrane region" description="Helical" evidence="6">
    <location>
        <begin position="38"/>
        <end position="60"/>
    </location>
</feature>
<feature type="transmembrane region" description="Helical" evidence="6">
    <location>
        <begin position="379"/>
        <end position="400"/>
    </location>
</feature>
<accession>A0A7K0EKE5</accession>
<comment type="caution">
    <text evidence="8">The sequence shown here is derived from an EMBL/GenBank/DDBJ whole genome shotgun (WGS) entry which is preliminary data.</text>
</comment>
<evidence type="ECO:0000313" key="8">
    <source>
        <dbReference type="EMBL" id="MRS61956.1"/>
    </source>
</evidence>
<dbReference type="PROSITE" id="PS50850">
    <property type="entry name" value="MFS"/>
    <property type="match status" value="1"/>
</dbReference>
<feature type="transmembrane region" description="Helical" evidence="6">
    <location>
        <begin position="128"/>
        <end position="150"/>
    </location>
</feature>
<keyword evidence="2" id="KW-1003">Cell membrane</keyword>
<feature type="transmembrane region" description="Helical" evidence="6">
    <location>
        <begin position="183"/>
        <end position="201"/>
    </location>
</feature>
<gene>
    <name evidence="8" type="ORF">GJJ30_11715</name>
</gene>
<dbReference type="SUPFAM" id="SSF103473">
    <property type="entry name" value="MFS general substrate transporter"/>
    <property type="match status" value="1"/>
</dbReference>
<organism evidence="8 9">
    <name type="scientific">Larkinella terrae</name>
    <dbReference type="NCBI Taxonomy" id="2025311"/>
    <lineage>
        <taxon>Bacteria</taxon>
        <taxon>Pseudomonadati</taxon>
        <taxon>Bacteroidota</taxon>
        <taxon>Cytophagia</taxon>
        <taxon>Cytophagales</taxon>
        <taxon>Spirosomataceae</taxon>
        <taxon>Larkinella</taxon>
    </lineage>
</organism>
<dbReference type="Pfam" id="PF07690">
    <property type="entry name" value="MFS_1"/>
    <property type="match status" value="1"/>
</dbReference>
<dbReference type="InterPro" id="IPR050375">
    <property type="entry name" value="MFS_TsgA-like"/>
</dbReference>
<dbReference type="InterPro" id="IPR011701">
    <property type="entry name" value="MFS"/>
</dbReference>
<dbReference type="AlphaFoldDB" id="A0A7K0EKE5"/>
<keyword evidence="5 6" id="KW-0472">Membrane</keyword>
<evidence type="ECO:0000256" key="2">
    <source>
        <dbReference type="ARBA" id="ARBA00022475"/>
    </source>
</evidence>
<feature type="transmembrane region" description="Helical" evidence="6">
    <location>
        <begin position="7"/>
        <end position="26"/>
    </location>
</feature>
<dbReference type="EMBL" id="WJXZ01000006">
    <property type="protein sequence ID" value="MRS61956.1"/>
    <property type="molecule type" value="Genomic_DNA"/>
</dbReference>
<comment type="subcellular location">
    <subcellularLocation>
        <location evidence="1">Cell inner membrane</location>
        <topology evidence="1">Multi-pass membrane protein</topology>
    </subcellularLocation>
</comment>
<dbReference type="Gene3D" id="1.20.1250.20">
    <property type="entry name" value="MFS general substrate transporter like domains"/>
    <property type="match status" value="2"/>
</dbReference>
<name>A0A7K0EKE5_9BACT</name>
<proteinExistence type="predicted"/>
<feature type="transmembrane region" description="Helical" evidence="6">
    <location>
        <begin position="295"/>
        <end position="313"/>
    </location>
</feature>
<evidence type="ECO:0000259" key="7">
    <source>
        <dbReference type="PROSITE" id="PS50850"/>
    </source>
</evidence>
<evidence type="ECO:0000256" key="3">
    <source>
        <dbReference type="ARBA" id="ARBA00022692"/>
    </source>
</evidence>
<feature type="transmembrane region" description="Helical" evidence="6">
    <location>
        <begin position="228"/>
        <end position="249"/>
    </location>
</feature>
<feature type="domain" description="Major facilitator superfamily (MFS) profile" evidence="7">
    <location>
        <begin position="7"/>
        <end position="403"/>
    </location>
</feature>
<feature type="transmembrane region" description="Helical" evidence="6">
    <location>
        <begin position="97"/>
        <end position="116"/>
    </location>
</feature>
<reference evidence="8 9" key="1">
    <citation type="journal article" date="2018" name="Antonie Van Leeuwenhoek">
        <title>Larkinella terrae sp. nov., isolated from soil on Jeju Island, South Korea.</title>
        <authorList>
            <person name="Ten L.N."/>
            <person name="Jeon J."/>
            <person name="Park S.J."/>
            <person name="Park S."/>
            <person name="Lee S.Y."/>
            <person name="Kim M.K."/>
            <person name="Jung H.Y."/>
        </authorList>
    </citation>
    <scope>NUCLEOTIDE SEQUENCE [LARGE SCALE GENOMIC DNA]</scope>
    <source>
        <strain evidence="8 9">KCTC 52001</strain>
    </source>
</reference>
<evidence type="ECO:0000256" key="1">
    <source>
        <dbReference type="ARBA" id="ARBA00004429"/>
    </source>
</evidence>
<keyword evidence="9" id="KW-1185">Reference proteome</keyword>
<evidence type="ECO:0000256" key="5">
    <source>
        <dbReference type="ARBA" id="ARBA00023136"/>
    </source>
</evidence>
<feature type="transmembrane region" description="Helical" evidence="6">
    <location>
        <begin position="72"/>
        <end position="91"/>
    </location>
</feature>
<dbReference type="Proteomes" id="UP000441754">
    <property type="component" value="Unassembled WGS sequence"/>
</dbReference>
<dbReference type="GO" id="GO:0005886">
    <property type="term" value="C:plasma membrane"/>
    <property type="evidence" value="ECO:0007669"/>
    <property type="project" value="UniProtKB-SubCell"/>
</dbReference>
<dbReference type="PANTHER" id="PTHR43702:SF12">
    <property type="entry name" value="N-ACETYL GLUCOSAMINE TRANSPORTER NAGP"/>
    <property type="match status" value="1"/>
</dbReference>
<keyword evidence="3 6" id="KW-0812">Transmembrane</keyword>
<feature type="transmembrane region" description="Helical" evidence="6">
    <location>
        <begin position="354"/>
        <end position="373"/>
    </location>
</feature>
<dbReference type="PANTHER" id="PTHR43702">
    <property type="entry name" value="L-FUCOSE-PROTON SYMPORTER"/>
    <property type="match status" value="1"/>
</dbReference>
<sequence length="417" mass="45227">MKHNSLIVTLILLIFFVISFLTNILGPLIPDIIKSFELSIGLAGFLPFAFFVAYGVMSIPSGILVEKYREKPVLLGAFFLAFAGALLFALVPGFSVALFSLFLIGVGMAMLQVVINPLLRVAGGEAQFAFNSVLAQLFFGAASFLSPLLYSYLVSNVHSGVESSALIALFNQLVPSNLRWVSLYWVFALTAFLMVVVIYFVRFPEVELKDDEKIDTGKAFSDLLGNKTVWLFFAGIFAYVGTEQGIANWTSQFLQTYHGVDPATTGASVIAYFWGLLTVGCLLGLLLLKIFDSRRVLMLFAAGAIIALLAGLFGTKELAIYAFPLTGFFASVMWSITVSLALNSVPHHHGTFSGILCTGIAGGAVVPLIIGGLGELVGLRFAMLFLLITLGYIFSIGLWARPLVNNATVKSFRELFE</sequence>
<keyword evidence="4 6" id="KW-1133">Transmembrane helix</keyword>
<dbReference type="OrthoDB" id="3225787at2"/>
<dbReference type="RefSeq" id="WP_154175342.1">
    <property type="nucleotide sequence ID" value="NZ_WJXZ01000006.1"/>
</dbReference>
<evidence type="ECO:0000313" key="9">
    <source>
        <dbReference type="Proteomes" id="UP000441754"/>
    </source>
</evidence>
<dbReference type="GO" id="GO:0022857">
    <property type="term" value="F:transmembrane transporter activity"/>
    <property type="evidence" value="ECO:0007669"/>
    <property type="project" value="InterPro"/>
</dbReference>
<feature type="transmembrane region" description="Helical" evidence="6">
    <location>
        <begin position="269"/>
        <end position="288"/>
    </location>
</feature>
<evidence type="ECO:0000256" key="4">
    <source>
        <dbReference type="ARBA" id="ARBA00022989"/>
    </source>
</evidence>
<evidence type="ECO:0000256" key="6">
    <source>
        <dbReference type="SAM" id="Phobius"/>
    </source>
</evidence>
<dbReference type="InterPro" id="IPR036259">
    <property type="entry name" value="MFS_trans_sf"/>
</dbReference>
<dbReference type="InterPro" id="IPR020846">
    <property type="entry name" value="MFS_dom"/>
</dbReference>
<protein>
    <submittedName>
        <fullName evidence="8">MFS transporter</fullName>
    </submittedName>
</protein>
<feature type="transmembrane region" description="Helical" evidence="6">
    <location>
        <begin position="319"/>
        <end position="342"/>
    </location>
</feature>